<dbReference type="OrthoDB" id="5309565at2759"/>
<reference evidence="2 3" key="1">
    <citation type="submission" date="2013-05" db="EMBL/GenBank/DDBJ databases">
        <title>Drechslerella stenobrocha genome reveals carnivorous origination and mechanical trapping mechanism of predatory fungi.</title>
        <authorList>
            <person name="Liu X."/>
            <person name="Zhang W."/>
            <person name="Liu K."/>
        </authorList>
    </citation>
    <scope>NUCLEOTIDE SEQUENCE [LARGE SCALE GENOMIC DNA]</scope>
    <source>
        <strain evidence="2 3">248</strain>
    </source>
</reference>
<evidence type="ECO:0000313" key="2">
    <source>
        <dbReference type="EMBL" id="EWC46627.1"/>
    </source>
</evidence>
<organism evidence="2 3">
    <name type="scientific">Drechslerella stenobrocha 248</name>
    <dbReference type="NCBI Taxonomy" id="1043628"/>
    <lineage>
        <taxon>Eukaryota</taxon>
        <taxon>Fungi</taxon>
        <taxon>Dikarya</taxon>
        <taxon>Ascomycota</taxon>
        <taxon>Pezizomycotina</taxon>
        <taxon>Orbiliomycetes</taxon>
        <taxon>Orbiliales</taxon>
        <taxon>Orbiliaceae</taxon>
        <taxon>Drechslerella</taxon>
    </lineage>
</organism>
<evidence type="ECO:0008006" key="4">
    <source>
        <dbReference type="Google" id="ProtNLM"/>
    </source>
</evidence>
<keyword evidence="3" id="KW-1185">Reference proteome</keyword>
<name>W7I2K5_9PEZI</name>
<dbReference type="InterPro" id="IPR036629">
    <property type="entry name" value="YjbJ_sf"/>
</dbReference>
<evidence type="ECO:0000313" key="3">
    <source>
        <dbReference type="Proteomes" id="UP000024837"/>
    </source>
</evidence>
<feature type="compositionally biased region" description="Basic and acidic residues" evidence="1">
    <location>
        <begin position="36"/>
        <end position="46"/>
    </location>
</feature>
<accession>W7I2K5</accession>
<protein>
    <recommendedName>
        <fullName evidence="4">CsbD-like domain-containing protein</fullName>
    </recommendedName>
</protein>
<dbReference type="PANTHER" id="PTHR40460">
    <property type="entry name" value="CHROMOSOME 1, WHOLE GENOME SHOTGUN SEQUENCE"/>
    <property type="match status" value="1"/>
</dbReference>
<dbReference type="AlphaFoldDB" id="W7I2K5"/>
<gene>
    <name evidence="2" type="ORF">DRE_04114</name>
</gene>
<sequence>MSGNNEEQPSTFGSMIQNAVGTIQSGFGQLVGSNKDVTDGETKKAAAVEQNEQSHTAAKLGPVTATSGGGAHVDNKDRQQGAWDQTIGSGKQFVGGLVGNESLKSSGKTQYNEGVQRETAGQASDLVEGITNRVGGTLGGMFTTDKGEQEAYRRQHEEGKAAIRSVEADLQKKAEAEERGL</sequence>
<dbReference type="PANTHER" id="PTHR40460:SF1">
    <property type="entry name" value="CSBD-LIKE DOMAIN-CONTAINING PROTEIN"/>
    <property type="match status" value="1"/>
</dbReference>
<proteinExistence type="predicted"/>
<dbReference type="SUPFAM" id="SSF69047">
    <property type="entry name" value="Hypothetical protein YjbJ"/>
    <property type="match status" value="1"/>
</dbReference>
<evidence type="ECO:0000256" key="1">
    <source>
        <dbReference type="SAM" id="MobiDB-lite"/>
    </source>
</evidence>
<feature type="region of interest" description="Disordered" evidence="1">
    <location>
        <begin position="138"/>
        <end position="166"/>
    </location>
</feature>
<dbReference type="Proteomes" id="UP000024837">
    <property type="component" value="Unassembled WGS sequence"/>
</dbReference>
<dbReference type="EMBL" id="KI966416">
    <property type="protein sequence ID" value="EWC46627.1"/>
    <property type="molecule type" value="Genomic_DNA"/>
</dbReference>
<dbReference type="HOGENOM" id="CLU_105959_0_0_1"/>
<feature type="region of interest" description="Disordered" evidence="1">
    <location>
        <begin position="32"/>
        <end position="120"/>
    </location>
</feature>
<feature type="compositionally biased region" description="Polar residues" evidence="1">
    <location>
        <begin position="102"/>
        <end position="113"/>
    </location>
</feature>
<feature type="compositionally biased region" description="Basic and acidic residues" evidence="1">
    <location>
        <begin position="145"/>
        <end position="166"/>
    </location>
</feature>